<proteinExistence type="predicted"/>
<gene>
    <name evidence="2" type="ORF">TTHERM_001075602</name>
</gene>
<keyword evidence="3" id="KW-1185">Reference proteome</keyword>
<protein>
    <submittedName>
        <fullName evidence="2">Uncharacterized protein</fullName>
    </submittedName>
</protein>
<dbReference type="KEGG" id="tet:TTHERM_001075602"/>
<dbReference type="RefSeq" id="XP_012655348.1">
    <property type="nucleotide sequence ID" value="XM_012799894.1"/>
</dbReference>
<feature type="region of interest" description="Disordered" evidence="1">
    <location>
        <begin position="245"/>
        <end position="267"/>
    </location>
</feature>
<name>W7XGN4_TETTS</name>
<dbReference type="EMBL" id="GG662480">
    <property type="protein sequence ID" value="EWS72114.1"/>
    <property type="molecule type" value="Genomic_DNA"/>
</dbReference>
<evidence type="ECO:0000313" key="3">
    <source>
        <dbReference type="Proteomes" id="UP000009168"/>
    </source>
</evidence>
<evidence type="ECO:0000313" key="2">
    <source>
        <dbReference type="EMBL" id="EWS72114.1"/>
    </source>
</evidence>
<evidence type="ECO:0000256" key="1">
    <source>
        <dbReference type="SAM" id="MobiDB-lite"/>
    </source>
</evidence>
<feature type="compositionally biased region" description="Basic and acidic residues" evidence="1">
    <location>
        <begin position="249"/>
        <end position="266"/>
    </location>
</feature>
<dbReference type="GeneID" id="24441615"/>
<dbReference type="AlphaFoldDB" id="W7XGN4"/>
<dbReference type="InParanoid" id="W7XGN4"/>
<accession>W7XGN4</accession>
<organism evidence="2 3">
    <name type="scientific">Tetrahymena thermophila (strain SB210)</name>
    <dbReference type="NCBI Taxonomy" id="312017"/>
    <lineage>
        <taxon>Eukaryota</taxon>
        <taxon>Sar</taxon>
        <taxon>Alveolata</taxon>
        <taxon>Ciliophora</taxon>
        <taxon>Intramacronucleata</taxon>
        <taxon>Oligohymenophorea</taxon>
        <taxon>Hymenostomatida</taxon>
        <taxon>Tetrahymenina</taxon>
        <taxon>Tetrahymenidae</taxon>
        <taxon>Tetrahymena</taxon>
    </lineage>
</organism>
<sequence length="379" mass="45287">MRKTKDVAEINSFQYLNSLTCEYLQKLKVLFEIHEDQLKIFKEEIDQNLISQNIKQKFHQYCLNDWKQLKEHINKRNSFKQSIYFNYVEQKNKNLNSKEVCQFVERFQISMKNSLNYILQIQNFIQENEQREQQISLKQDLIDFKNSNKNIEISFDNFVHSVTKQKQDSLFNLDITPIKYQSQRKSQGESLKKNLNIFYSKYLNLNHSLSPKQFEQKNNEMKFQNIFESISEFCSYLPIQKINCQNQEDSDKSREMKKSQKQKKELTQNQYQIQKLQDDIPKFVFSSEFLQSATKLNKASQINLSNEEPKANSNNDNETNIARLKDLQNAQYSSNDLYLKLNNDQYRIEIKISNSIQINECNLKKFISEINQKLSLIKE</sequence>
<reference evidence="3" key="1">
    <citation type="journal article" date="2006" name="PLoS Biol.">
        <title>Macronuclear genome sequence of the ciliate Tetrahymena thermophila, a model eukaryote.</title>
        <authorList>
            <person name="Eisen J.A."/>
            <person name="Coyne R.S."/>
            <person name="Wu M."/>
            <person name="Wu D."/>
            <person name="Thiagarajan M."/>
            <person name="Wortman J.R."/>
            <person name="Badger J.H."/>
            <person name="Ren Q."/>
            <person name="Amedeo P."/>
            <person name="Jones K.M."/>
            <person name="Tallon L.J."/>
            <person name="Delcher A.L."/>
            <person name="Salzberg S.L."/>
            <person name="Silva J.C."/>
            <person name="Haas B.J."/>
            <person name="Majoros W.H."/>
            <person name="Farzad M."/>
            <person name="Carlton J.M."/>
            <person name="Smith R.K. Jr."/>
            <person name="Garg J."/>
            <person name="Pearlman R.E."/>
            <person name="Karrer K.M."/>
            <person name="Sun L."/>
            <person name="Manning G."/>
            <person name="Elde N.C."/>
            <person name="Turkewitz A.P."/>
            <person name="Asai D.J."/>
            <person name="Wilkes D.E."/>
            <person name="Wang Y."/>
            <person name="Cai H."/>
            <person name="Collins K."/>
            <person name="Stewart B.A."/>
            <person name="Lee S.R."/>
            <person name="Wilamowska K."/>
            <person name="Weinberg Z."/>
            <person name="Ruzzo W.L."/>
            <person name="Wloga D."/>
            <person name="Gaertig J."/>
            <person name="Frankel J."/>
            <person name="Tsao C.-C."/>
            <person name="Gorovsky M.A."/>
            <person name="Keeling P.J."/>
            <person name="Waller R.F."/>
            <person name="Patron N.J."/>
            <person name="Cherry J.M."/>
            <person name="Stover N.A."/>
            <person name="Krieger C.J."/>
            <person name="del Toro C."/>
            <person name="Ryder H.F."/>
            <person name="Williamson S.C."/>
            <person name="Barbeau R.A."/>
            <person name="Hamilton E.P."/>
            <person name="Orias E."/>
        </authorList>
    </citation>
    <scope>NUCLEOTIDE SEQUENCE [LARGE SCALE GENOMIC DNA]</scope>
    <source>
        <strain evidence="3">SB210</strain>
    </source>
</reference>
<dbReference type="Proteomes" id="UP000009168">
    <property type="component" value="Unassembled WGS sequence"/>
</dbReference>